<feature type="coiled-coil region" evidence="2">
    <location>
        <begin position="288"/>
        <end position="329"/>
    </location>
</feature>
<evidence type="ECO:0000256" key="2">
    <source>
        <dbReference type="SAM" id="Coils"/>
    </source>
</evidence>
<evidence type="ECO:0000256" key="3">
    <source>
        <dbReference type="SAM" id="MobiDB-lite"/>
    </source>
</evidence>
<dbReference type="InterPro" id="IPR001841">
    <property type="entry name" value="Znf_RING"/>
</dbReference>
<evidence type="ECO:0000313" key="5">
    <source>
        <dbReference type="EMBL" id="KAL3681259.1"/>
    </source>
</evidence>
<protein>
    <recommendedName>
        <fullName evidence="4">RING-type domain-containing protein</fullName>
    </recommendedName>
</protein>
<dbReference type="GO" id="GO:0008270">
    <property type="term" value="F:zinc ion binding"/>
    <property type="evidence" value="ECO:0007669"/>
    <property type="project" value="UniProtKB-KW"/>
</dbReference>
<feature type="region of interest" description="Disordered" evidence="3">
    <location>
        <begin position="1"/>
        <end position="34"/>
    </location>
</feature>
<keyword evidence="1" id="KW-0863">Zinc-finger</keyword>
<keyword evidence="2" id="KW-0175">Coiled coil</keyword>
<keyword evidence="6" id="KW-1185">Reference proteome</keyword>
<accession>A0ABD3GVW4</accession>
<dbReference type="InterPro" id="IPR013083">
    <property type="entry name" value="Znf_RING/FYVE/PHD"/>
</dbReference>
<dbReference type="Gene3D" id="3.30.40.10">
    <property type="entry name" value="Zinc/RING finger domain, C3HC4 (zinc finger)"/>
    <property type="match status" value="1"/>
</dbReference>
<dbReference type="SUPFAM" id="SSF57850">
    <property type="entry name" value="RING/U-box"/>
    <property type="match status" value="1"/>
</dbReference>
<dbReference type="EMBL" id="JBJQOH010000007">
    <property type="protein sequence ID" value="KAL3681259.1"/>
    <property type="molecule type" value="Genomic_DNA"/>
</dbReference>
<reference evidence="5 6" key="1">
    <citation type="submission" date="2024-09" db="EMBL/GenBank/DDBJ databases">
        <title>Chromosome-scale assembly of Riccia sorocarpa.</title>
        <authorList>
            <person name="Paukszto L."/>
        </authorList>
    </citation>
    <scope>NUCLEOTIDE SEQUENCE [LARGE SCALE GENOMIC DNA]</scope>
    <source>
        <strain evidence="5">LP-2024</strain>
        <tissue evidence="5">Aerial parts of the thallus</tissue>
    </source>
</reference>
<sequence>MDPIRSTEPASGSQPATVEPKKKKKKRKKAIPDVQAAVQEGVDVPSPDEVLLIPPNGIPGEVCLGIRENVEEFKNDFTSGHRVWSSGKLNIWDNCRNVFLTRNWEKWRKQAQPPYLPPKAEVRKSFLHYASLELHGVKVDWTTVDLSQAINTVSYERRMAARCELFRMRVRMDGRLVETMDPDEMKRSQKGNRPRKRKHMLASEKADGVPSTDNSPPMETRAVPVNPSAPINTSGVATEATGGSTDDEENQYQRTGSNTLPSIRVLEESASNLATNTMSHITLMMEERKRVQRLQVSLEERLAKIQKENLALKNKVHTLEDEKQQMCDRVALMGKPDLYELLGAKMKGFQLASHAGTVVDFQNLVLTTTQKWTGIPSLNLERFRQCTDEYPEFAPYAKEWDGWNNHCSLCKSSLGFLPSVNIGVCPHNFHFACFWKYASTKRLCPECRKALLDATYDFFCTIFASGGDDSNHAPEIPVQ</sequence>
<feature type="region of interest" description="Disordered" evidence="3">
    <location>
        <begin position="179"/>
        <end position="255"/>
    </location>
</feature>
<keyword evidence="1" id="KW-0862">Zinc</keyword>
<feature type="compositionally biased region" description="Polar residues" evidence="3">
    <location>
        <begin position="229"/>
        <end position="244"/>
    </location>
</feature>
<feature type="domain" description="RING-type" evidence="4">
    <location>
        <begin position="407"/>
        <end position="448"/>
    </location>
</feature>
<dbReference type="PROSITE" id="PS50089">
    <property type="entry name" value="ZF_RING_2"/>
    <property type="match status" value="1"/>
</dbReference>
<name>A0ABD3GVW4_9MARC</name>
<evidence type="ECO:0000313" key="6">
    <source>
        <dbReference type="Proteomes" id="UP001633002"/>
    </source>
</evidence>
<proteinExistence type="predicted"/>
<feature type="compositionally biased region" description="Basic residues" evidence="3">
    <location>
        <begin position="188"/>
        <end position="200"/>
    </location>
</feature>
<comment type="caution">
    <text evidence="5">The sequence shown here is derived from an EMBL/GenBank/DDBJ whole genome shotgun (WGS) entry which is preliminary data.</text>
</comment>
<evidence type="ECO:0000259" key="4">
    <source>
        <dbReference type="PROSITE" id="PS50089"/>
    </source>
</evidence>
<organism evidence="5 6">
    <name type="scientific">Riccia sorocarpa</name>
    <dbReference type="NCBI Taxonomy" id="122646"/>
    <lineage>
        <taxon>Eukaryota</taxon>
        <taxon>Viridiplantae</taxon>
        <taxon>Streptophyta</taxon>
        <taxon>Embryophyta</taxon>
        <taxon>Marchantiophyta</taxon>
        <taxon>Marchantiopsida</taxon>
        <taxon>Marchantiidae</taxon>
        <taxon>Marchantiales</taxon>
        <taxon>Ricciaceae</taxon>
        <taxon>Riccia</taxon>
    </lineage>
</organism>
<dbReference type="AlphaFoldDB" id="A0ABD3GVW4"/>
<keyword evidence="1" id="KW-0479">Metal-binding</keyword>
<evidence type="ECO:0000256" key="1">
    <source>
        <dbReference type="PROSITE-ProRule" id="PRU00175"/>
    </source>
</evidence>
<dbReference type="Proteomes" id="UP001633002">
    <property type="component" value="Unassembled WGS sequence"/>
</dbReference>
<gene>
    <name evidence="5" type="ORF">R1sor_024215</name>
</gene>